<feature type="transmembrane region" description="Helical" evidence="5">
    <location>
        <begin position="404"/>
        <end position="425"/>
    </location>
</feature>
<dbReference type="KEGG" id="tut:107366208"/>
<feature type="transmembrane region" description="Helical" evidence="5">
    <location>
        <begin position="311"/>
        <end position="334"/>
    </location>
</feature>
<feature type="transmembrane region" description="Helical" evidence="5">
    <location>
        <begin position="470"/>
        <end position="489"/>
    </location>
</feature>
<feature type="transmembrane region" description="Helical" evidence="5">
    <location>
        <begin position="128"/>
        <end position="150"/>
    </location>
</feature>
<evidence type="ECO:0000256" key="5">
    <source>
        <dbReference type="SAM" id="Phobius"/>
    </source>
</evidence>
<dbReference type="HOGENOM" id="CLU_028365_0_0_1"/>
<reference evidence="6" key="2">
    <citation type="submission" date="2015-06" db="UniProtKB">
        <authorList>
            <consortium name="EnsemblMetazoa"/>
        </authorList>
    </citation>
    <scope>IDENTIFICATION</scope>
</reference>
<evidence type="ECO:0000256" key="3">
    <source>
        <dbReference type="ARBA" id="ARBA00022989"/>
    </source>
</evidence>
<comment type="subcellular location">
    <subcellularLocation>
        <location evidence="1">Membrane</location>
        <topology evidence="1">Multi-pass membrane protein</topology>
    </subcellularLocation>
</comment>
<feature type="transmembrane region" description="Helical" evidence="5">
    <location>
        <begin position="377"/>
        <end position="398"/>
    </location>
</feature>
<evidence type="ECO:0000256" key="4">
    <source>
        <dbReference type="ARBA" id="ARBA00023136"/>
    </source>
</evidence>
<name>T1KPL2_TETUR</name>
<evidence type="ECO:0000256" key="1">
    <source>
        <dbReference type="ARBA" id="ARBA00004141"/>
    </source>
</evidence>
<dbReference type="EMBL" id="CAEY01000333">
    <property type="status" value="NOT_ANNOTATED_CDS"/>
    <property type="molecule type" value="Genomic_DNA"/>
</dbReference>
<dbReference type="GO" id="GO:0022857">
    <property type="term" value="F:transmembrane transporter activity"/>
    <property type="evidence" value="ECO:0007669"/>
    <property type="project" value="TreeGrafter"/>
</dbReference>
<keyword evidence="4 5" id="KW-0472">Membrane</keyword>
<keyword evidence="3 5" id="KW-1133">Transmembrane helix</keyword>
<feature type="transmembrane region" description="Helical" evidence="5">
    <location>
        <begin position="230"/>
        <end position="250"/>
    </location>
</feature>
<dbReference type="Proteomes" id="UP000015104">
    <property type="component" value="Unassembled WGS sequence"/>
</dbReference>
<feature type="transmembrane region" description="Helical" evidence="5">
    <location>
        <begin position="195"/>
        <end position="218"/>
    </location>
</feature>
<feature type="transmembrane region" description="Helical" evidence="5">
    <location>
        <begin position="28"/>
        <end position="50"/>
    </location>
</feature>
<feature type="transmembrane region" description="Helical" evidence="5">
    <location>
        <begin position="162"/>
        <end position="183"/>
    </location>
</feature>
<proteinExistence type="predicted"/>
<feature type="transmembrane region" description="Helical" evidence="5">
    <location>
        <begin position="98"/>
        <end position="116"/>
    </location>
</feature>
<keyword evidence="2 5" id="KW-0812">Transmembrane</keyword>
<reference evidence="7" key="1">
    <citation type="submission" date="2011-08" db="EMBL/GenBank/DDBJ databases">
        <authorList>
            <person name="Rombauts S."/>
        </authorList>
    </citation>
    <scope>NUCLEOTIDE SEQUENCE</scope>
    <source>
        <strain evidence="7">London</strain>
    </source>
</reference>
<dbReference type="InterPro" id="IPR036259">
    <property type="entry name" value="MFS_trans_sf"/>
</dbReference>
<protein>
    <recommendedName>
        <fullName evidence="8">Major facilitator superfamily (MFS) profile domain-containing protein</fullName>
    </recommendedName>
</protein>
<sequence length="541" mass="61503">MSSFSFNSKKDNGQKVVHLLFLKKLWRVLCLLRIDFFLFLFQIGTSLIAVPVNQLVQDKICLNNLFLNHSICNDITNIHPAFDDAKKDILEASTFIKSYQYIVSASPAIFLSLFLGRWMDLYPGHMKYLLSLPCFGGLIQSSILIYQVYFWQIDARKTVYSYISYGITGGETLVSIGSYTYVARKTAIDYRPLRFAVIEFFRLSAYPLANALGAKLLSTRPWFGLGFRNYIGVFIVFGLTKLITALWVLVTLHDAEESDLVFNTDPEQPIEWRGKETNGKSFVSNVFSLSNLSQTFQTLIRTRPNAQRAQLWHLILASSLVPWSLLCDTLIGFQFAQKVYGWNYEFFSYVSAVFEVAPMLFKPIATYVLIHRHLFRDVSLAALGNLSMFIGAIIRGVLLQPLGYYITIFTHFTMSLGPIGLRSIITRVVDYNEIAQVYAIISLVSSISPIIGTIVITNIFAATIETYPGIVYHFIALTLIYPLMVILGVDLTQRHFNHLEEEDLSIDPEKRPKSDSFAMAQIENPKINHQQKVQQVVDIKC</sequence>
<accession>T1KPL2</accession>
<evidence type="ECO:0000313" key="7">
    <source>
        <dbReference type="Proteomes" id="UP000015104"/>
    </source>
</evidence>
<feature type="transmembrane region" description="Helical" evidence="5">
    <location>
        <begin position="346"/>
        <end position="370"/>
    </location>
</feature>
<dbReference type="AlphaFoldDB" id="T1KPL2"/>
<dbReference type="GO" id="GO:0016020">
    <property type="term" value="C:membrane"/>
    <property type="evidence" value="ECO:0007669"/>
    <property type="project" value="UniProtKB-SubCell"/>
</dbReference>
<evidence type="ECO:0000256" key="2">
    <source>
        <dbReference type="ARBA" id="ARBA00022692"/>
    </source>
</evidence>
<dbReference type="eggNOG" id="KOG2816">
    <property type="taxonomic scope" value="Eukaryota"/>
</dbReference>
<feature type="transmembrane region" description="Helical" evidence="5">
    <location>
        <begin position="437"/>
        <end position="464"/>
    </location>
</feature>
<evidence type="ECO:0000313" key="6">
    <source>
        <dbReference type="EnsemblMetazoa" id="tetur17g00890.1"/>
    </source>
</evidence>
<dbReference type="PANTHER" id="PTHR23507">
    <property type="entry name" value="ZGC:174356"/>
    <property type="match status" value="1"/>
</dbReference>
<dbReference type="PANTHER" id="PTHR23507:SF1">
    <property type="entry name" value="FI18259P1-RELATED"/>
    <property type="match status" value="1"/>
</dbReference>
<evidence type="ECO:0008006" key="8">
    <source>
        <dbReference type="Google" id="ProtNLM"/>
    </source>
</evidence>
<dbReference type="OrthoDB" id="6506707at2759"/>
<dbReference type="EnsemblMetazoa" id="tetur17g00890.1">
    <property type="protein sequence ID" value="tetur17g00890.1"/>
    <property type="gene ID" value="tetur17g00890"/>
</dbReference>
<dbReference type="OMA" id="WSDKTKK"/>
<gene>
    <name evidence="6" type="primary">107366208</name>
</gene>
<dbReference type="Gene3D" id="1.20.1250.20">
    <property type="entry name" value="MFS general substrate transporter like domains"/>
    <property type="match status" value="1"/>
</dbReference>
<keyword evidence="7" id="KW-1185">Reference proteome</keyword>
<dbReference type="SUPFAM" id="SSF103473">
    <property type="entry name" value="MFS general substrate transporter"/>
    <property type="match status" value="1"/>
</dbReference>
<organism evidence="6 7">
    <name type="scientific">Tetranychus urticae</name>
    <name type="common">Two-spotted spider mite</name>
    <dbReference type="NCBI Taxonomy" id="32264"/>
    <lineage>
        <taxon>Eukaryota</taxon>
        <taxon>Metazoa</taxon>
        <taxon>Ecdysozoa</taxon>
        <taxon>Arthropoda</taxon>
        <taxon>Chelicerata</taxon>
        <taxon>Arachnida</taxon>
        <taxon>Acari</taxon>
        <taxon>Acariformes</taxon>
        <taxon>Trombidiformes</taxon>
        <taxon>Prostigmata</taxon>
        <taxon>Eleutherengona</taxon>
        <taxon>Raphignathae</taxon>
        <taxon>Tetranychoidea</taxon>
        <taxon>Tetranychidae</taxon>
        <taxon>Tetranychus</taxon>
    </lineage>
</organism>